<dbReference type="EMBL" id="CP069109">
    <property type="protein sequence ID" value="QSS59206.1"/>
    <property type="molecule type" value="Genomic_DNA"/>
</dbReference>
<protein>
    <submittedName>
        <fullName evidence="2">Uncharacterized protein</fullName>
    </submittedName>
</protein>
<feature type="coiled-coil region" evidence="1">
    <location>
        <begin position="63"/>
        <end position="90"/>
    </location>
</feature>
<accession>A0A8A1LYF3</accession>
<proteinExistence type="predicted"/>
<dbReference type="Proteomes" id="UP000663671">
    <property type="component" value="Chromosome 2"/>
</dbReference>
<name>A0A8A1LYF3_AJECA</name>
<gene>
    <name evidence="2" type="ORF">I7I51_08639</name>
</gene>
<sequence>MKTDVFYTSIMFDPNAAAPVNMMRGIWNFVSKTQLARNPLFQLRTKTHRDSGKPHEQEPRTLLSKMRHDLQRAEDAMRQAEEEKRQVEKQIPVTFINLWFLLSFQPPDRNQRMPETAISKLLPNKIRKWITFPQEQLLVWKDVFATNFVLEGHFTSLNTLSESGDELRQRSLGSEIDLVFYQGYVFEDCVSAVIRQLYSNKSLRNMFNLSRSPVCKQRKKVGKDGNARHLIPTVRSISRRRRADQFCVYNTEPGEAIQAYIVQYKAPHKLTKGVIEAGLMDMDVDKVIMYTGAGHGVKEARRRVAAWSLIITNISVDRQYR</sequence>
<evidence type="ECO:0000313" key="2">
    <source>
        <dbReference type="EMBL" id="QSS59206.1"/>
    </source>
</evidence>
<dbReference type="AlphaFoldDB" id="A0A8A1LYF3"/>
<reference evidence="2" key="1">
    <citation type="submission" date="2021-01" db="EMBL/GenBank/DDBJ databases">
        <title>Chromosome-level genome assembly of a human fungal pathogen reveals clustering of transcriptionally co-regulated genes.</title>
        <authorList>
            <person name="Voorhies M."/>
            <person name="Cohen S."/>
            <person name="Shea T.P."/>
            <person name="Petrus S."/>
            <person name="Munoz J.F."/>
            <person name="Poplawski S."/>
            <person name="Goldman W.E."/>
            <person name="Michael T."/>
            <person name="Cuomo C.A."/>
            <person name="Sil A."/>
            <person name="Beyhan S."/>
        </authorList>
    </citation>
    <scope>NUCLEOTIDE SEQUENCE</scope>
    <source>
        <strain evidence="2">WU24</strain>
    </source>
</reference>
<dbReference type="OrthoDB" id="2156052at2759"/>
<organism evidence="2 3">
    <name type="scientific">Ajellomyces capsulatus</name>
    <name type="common">Darling's disease fungus</name>
    <name type="synonym">Histoplasma capsulatum</name>
    <dbReference type="NCBI Taxonomy" id="5037"/>
    <lineage>
        <taxon>Eukaryota</taxon>
        <taxon>Fungi</taxon>
        <taxon>Dikarya</taxon>
        <taxon>Ascomycota</taxon>
        <taxon>Pezizomycotina</taxon>
        <taxon>Eurotiomycetes</taxon>
        <taxon>Eurotiomycetidae</taxon>
        <taxon>Onygenales</taxon>
        <taxon>Ajellomycetaceae</taxon>
        <taxon>Histoplasma</taxon>
    </lineage>
</organism>
<keyword evidence="1" id="KW-0175">Coiled coil</keyword>
<evidence type="ECO:0000256" key="1">
    <source>
        <dbReference type="SAM" id="Coils"/>
    </source>
</evidence>
<evidence type="ECO:0000313" key="3">
    <source>
        <dbReference type="Proteomes" id="UP000663671"/>
    </source>
</evidence>
<dbReference type="VEuPathDB" id="FungiDB:I7I51_08639"/>